<evidence type="ECO:0000256" key="2">
    <source>
        <dbReference type="ARBA" id="ARBA00010102"/>
    </source>
</evidence>
<organism evidence="12 13">
    <name type="scientific">Coemansia brasiliensis</name>
    <dbReference type="NCBI Taxonomy" id="2650707"/>
    <lineage>
        <taxon>Eukaryota</taxon>
        <taxon>Fungi</taxon>
        <taxon>Fungi incertae sedis</taxon>
        <taxon>Zoopagomycota</taxon>
        <taxon>Kickxellomycotina</taxon>
        <taxon>Kickxellomycetes</taxon>
        <taxon>Kickxellales</taxon>
        <taxon>Kickxellaceae</taxon>
        <taxon>Coemansia</taxon>
    </lineage>
</organism>
<keyword evidence="4 10" id="KW-0853">WD repeat</keyword>
<evidence type="ECO:0000256" key="6">
    <source>
        <dbReference type="ARBA" id="ARBA00022816"/>
    </source>
</evidence>
<keyword evidence="5" id="KW-0677">Repeat</keyword>
<dbReference type="PANTHER" id="PTHR11024:SF3">
    <property type="entry name" value="NUCLEOPORIN SEH1"/>
    <property type="match status" value="1"/>
</dbReference>
<keyword evidence="6" id="KW-0509">mRNA transport</keyword>
<dbReference type="InterPro" id="IPR015943">
    <property type="entry name" value="WD40/YVTN_repeat-like_dom_sf"/>
</dbReference>
<evidence type="ECO:0000313" key="13">
    <source>
        <dbReference type="Proteomes" id="UP001139887"/>
    </source>
</evidence>
<dbReference type="InterPro" id="IPR036322">
    <property type="entry name" value="WD40_repeat_dom_sf"/>
</dbReference>
<evidence type="ECO:0000256" key="9">
    <source>
        <dbReference type="ARBA" id="ARBA00023242"/>
    </source>
</evidence>
<keyword evidence="7" id="KW-0653">Protein transport</keyword>
<evidence type="ECO:0000256" key="7">
    <source>
        <dbReference type="ARBA" id="ARBA00022927"/>
    </source>
</evidence>
<dbReference type="PROSITE" id="PS50294">
    <property type="entry name" value="WD_REPEATS_REGION"/>
    <property type="match status" value="1"/>
</dbReference>
<evidence type="ECO:0000256" key="4">
    <source>
        <dbReference type="ARBA" id="ARBA00022574"/>
    </source>
</evidence>
<feature type="non-terminal residue" evidence="12">
    <location>
        <position position="294"/>
    </location>
</feature>
<dbReference type="GO" id="GO:0051028">
    <property type="term" value="P:mRNA transport"/>
    <property type="evidence" value="ECO:0007669"/>
    <property type="project" value="UniProtKB-KW"/>
</dbReference>
<dbReference type="GO" id="GO:1904263">
    <property type="term" value="P:positive regulation of TORC1 signaling"/>
    <property type="evidence" value="ECO:0007669"/>
    <property type="project" value="TreeGrafter"/>
</dbReference>
<name>A0A9W8LYD0_9FUNG</name>
<feature type="repeat" description="WD" evidence="10">
    <location>
        <begin position="8"/>
        <end position="40"/>
    </location>
</feature>
<dbReference type="InterPro" id="IPR037363">
    <property type="entry name" value="Sec13/Seh1_fam"/>
</dbReference>
<dbReference type="PANTHER" id="PTHR11024">
    <property type="entry name" value="NUCLEAR PORE COMPLEX PROTEIN SEC13 / SEH1 FAMILY MEMBER"/>
    <property type="match status" value="1"/>
</dbReference>
<accession>A0A9W8LYD0</accession>
<dbReference type="GO" id="GO:0035859">
    <property type="term" value="C:Seh1-associated complex"/>
    <property type="evidence" value="ECO:0007669"/>
    <property type="project" value="TreeGrafter"/>
</dbReference>
<evidence type="ECO:0000256" key="5">
    <source>
        <dbReference type="ARBA" id="ARBA00022737"/>
    </source>
</evidence>
<dbReference type="GO" id="GO:0015031">
    <property type="term" value="P:protein transport"/>
    <property type="evidence" value="ECO:0007669"/>
    <property type="project" value="UniProtKB-KW"/>
</dbReference>
<dbReference type="Pfam" id="PF00400">
    <property type="entry name" value="WD40"/>
    <property type="match status" value="4"/>
</dbReference>
<dbReference type="GO" id="GO:0005198">
    <property type="term" value="F:structural molecule activity"/>
    <property type="evidence" value="ECO:0007669"/>
    <property type="project" value="InterPro"/>
</dbReference>
<dbReference type="InterPro" id="IPR001680">
    <property type="entry name" value="WD40_rpt"/>
</dbReference>
<evidence type="ECO:0000256" key="3">
    <source>
        <dbReference type="ARBA" id="ARBA00022448"/>
    </source>
</evidence>
<dbReference type="Gene3D" id="2.130.10.10">
    <property type="entry name" value="YVTN repeat-like/Quinoprotein amine dehydrogenase"/>
    <property type="match status" value="1"/>
</dbReference>
<dbReference type="GO" id="GO:0016787">
    <property type="term" value="F:hydrolase activity"/>
    <property type="evidence" value="ECO:0007669"/>
    <property type="project" value="UniProtKB-KW"/>
</dbReference>
<evidence type="ECO:0000256" key="8">
    <source>
        <dbReference type="ARBA" id="ARBA00023132"/>
    </source>
</evidence>
<dbReference type="SMART" id="SM00320">
    <property type="entry name" value="WD40"/>
    <property type="match status" value="4"/>
</dbReference>
<feature type="region of interest" description="Disordered" evidence="11">
    <location>
        <begin position="266"/>
        <end position="294"/>
    </location>
</feature>
<comment type="caution">
    <text evidence="12">The sequence shown here is derived from an EMBL/GenBank/DDBJ whole genome shotgun (WGS) entry which is preliminary data.</text>
</comment>
<proteinExistence type="inferred from homology"/>
<evidence type="ECO:0000313" key="12">
    <source>
        <dbReference type="EMBL" id="KAJ2845179.1"/>
    </source>
</evidence>
<dbReference type="EMBL" id="JANBUW010000871">
    <property type="protein sequence ID" value="KAJ2845179.1"/>
    <property type="molecule type" value="Genomic_DNA"/>
</dbReference>
<dbReference type="GO" id="GO:0031080">
    <property type="term" value="C:nuclear pore outer ring"/>
    <property type="evidence" value="ECO:0007669"/>
    <property type="project" value="TreeGrafter"/>
</dbReference>
<dbReference type="GO" id="GO:0034198">
    <property type="term" value="P:cellular response to amino acid starvation"/>
    <property type="evidence" value="ECO:0007669"/>
    <property type="project" value="TreeGrafter"/>
</dbReference>
<comment type="similarity">
    <text evidence="2">Belongs to the WD repeat SEC13 family.</text>
</comment>
<keyword evidence="8" id="KW-0906">Nuclear pore complex</keyword>
<comment type="subcellular location">
    <subcellularLocation>
        <location evidence="1">Nucleus</location>
        <location evidence="1">Nuclear pore complex</location>
    </subcellularLocation>
</comment>
<keyword evidence="8" id="KW-0811">Translocation</keyword>
<keyword evidence="13" id="KW-1185">Reference proteome</keyword>
<keyword evidence="3" id="KW-0813">Transport</keyword>
<sequence>MDQDQSIPVNHDDFIHDIAYNFYGTRLATCGSDRCIKIWDWNRQTGLWILNESISAHDSSVVRLSWAHPEFGQVLASCSLDCTVRIWVEQETNLKNSGTRWRGLTPLTDSKAAVHSIAFAPEYTSLSIATASSDGKVRLYSPTDSVRLENWTVNCFIDFVPGGATDADGPLSVSWCKSRFSSPHMLVVGGSRHKNVKIFQLLNNTFVELVELAQYDSHVLDVDWAPTMGRSYHLIATACADGHIRIYKFWSDPELAGTRLTGSLFVHDDDDEGSDEPAKDQQRDNGSGDDDDDS</sequence>
<keyword evidence="9" id="KW-0539">Nucleus</keyword>
<gene>
    <name evidence="12" type="primary">SEH1</name>
    <name evidence="12" type="ORF">IWW36_004888</name>
</gene>
<dbReference type="OrthoDB" id="5566198at2759"/>
<evidence type="ECO:0000256" key="10">
    <source>
        <dbReference type="PROSITE-ProRule" id="PRU00221"/>
    </source>
</evidence>
<dbReference type="AlphaFoldDB" id="A0A9W8LYD0"/>
<dbReference type="PROSITE" id="PS50082">
    <property type="entry name" value="WD_REPEATS_2"/>
    <property type="match status" value="2"/>
</dbReference>
<feature type="repeat" description="WD" evidence="10">
    <location>
        <begin position="54"/>
        <end position="87"/>
    </location>
</feature>
<protein>
    <submittedName>
        <fullName evidence="12">Epoxide hydrolase, soluble (SEH)</fullName>
    </submittedName>
</protein>
<keyword evidence="12" id="KW-0378">Hydrolase</keyword>
<evidence type="ECO:0000256" key="1">
    <source>
        <dbReference type="ARBA" id="ARBA00004567"/>
    </source>
</evidence>
<reference evidence="12" key="1">
    <citation type="submission" date="2022-07" db="EMBL/GenBank/DDBJ databases">
        <title>Phylogenomic reconstructions and comparative analyses of Kickxellomycotina fungi.</title>
        <authorList>
            <person name="Reynolds N.K."/>
            <person name="Stajich J.E."/>
            <person name="Barry K."/>
            <person name="Grigoriev I.V."/>
            <person name="Crous P."/>
            <person name="Smith M.E."/>
        </authorList>
    </citation>
    <scope>NUCLEOTIDE SEQUENCE</scope>
    <source>
        <strain evidence="12">NRRL 1566</strain>
    </source>
</reference>
<dbReference type="Proteomes" id="UP001139887">
    <property type="component" value="Unassembled WGS sequence"/>
</dbReference>
<evidence type="ECO:0000256" key="11">
    <source>
        <dbReference type="SAM" id="MobiDB-lite"/>
    </source>
</evidence>
<dbReference type="SUPFAM" id="SSF50978">
    <property type="entry name" value="WD40 repeat-like"/>
    <property type="match status" value="1"/>
</dbReference>